<dbReference type="PRINTS" id="PR00971">
    <property type="entry name" value="RIBOSOMALS10"/>
</dbReference>
<proteinExistence type="inferred from homology"/>
<evidence type="ECO:0000256" key="3">
    <source>
        <dbReference type="ARBA" id="ARBA00023274"/>
    </source>
</evidence>
<evidence type="ECO:0000313" key="6">
    <source>
        <dbReference type="Proteomes" id="UP001465755"/>
    </source>
</evidence>
<dbReference type="GO" id="GO:1990904">
    <property type="term" value="C:ribonucleoprotein complex"/>
    <property type="evidence" value="ECO:0007669"/>
    <property type="project" value="UniProtKB-KW"/>
</dbReference>
<dbReference type="InterPro" id="IPR018268">
    <property type="entry name" value="Ribosomal_uS10_CS"/>
</dbReference>
<dbReference type="Proteomes" id="UP001465755">
    <property type="component" value="Unassembled WGS sequence"/>
</dbReference>
<keyword evidence="2" id="KW-0689">Ribosomal protein</keyword>
<dbReference type="SMART" id="SM01403">
    <property type="entry name" value="Ribosomal_S10"/>
    <property type="match status" value="1"/>
</dbReference>
<dbReference type="Gene3D" id="3.30.70.600">
    <property type="entry name" value="Ribosomal protein S10 domain"/>
    <property type="match status" value="1"/>
</dbReference>
<dbReference type="Pfam" id="PF00338">
    <property type="entry name" value="Ribosomal_S10"/>
    <property type="match status" value="1"/>
</dbReference>
<evidence type="ECO:0000256" key="1">
    <source>
        <dbReference type="ARBA" id="ARBA00007102"/>
    </source>
</evidence>
<reference evidence="5 6" key="1">
    <citation type="journal article" date="2024" name="Nat. Commun.">
        <title>Phylogenomics reveals the evolutionary origins of lichenization in chlorophyte algae.</title>
        <authorList>
            <person name="Puginier C."/>
            <person name="Libourel C."/>
            <person name="Otte J."/>
            <person name="Skaloud P."/>
            <person name="Haon M."/>
            <person name="Grisel S."/>
            <person name="Petersen M."/>
            <person name="Berrin J.G."/>
            <person name="Delaux P.M."/>
            <person name="Dal Grande F."/>
            <person name="Keller J."/>
        </authorList>
    </citation>
    <scope>NUCLEOTIDE SEQUENCE [LARGE SCALE GENOMIC DNA]</scope>
    <source>
        <strain evidence="5 6">SAG 2036</strain>
    </source>
</reference>
<comment type="similarity">
    <text evidence="1">Belongs to the universal ribosomal protein uS10 family.</text>
</comment>
<dbReference type="GO" id="GO:0005840">
    <property type="term" value="C:ribosome"/>
    <property type="evidence" value="ECO:0007669"/>
    <property type="project" value="UniProtKB-KW"/>
</dbReference>
<dbReference type="PANTHER" id="PTHR11700">
    <property type="entry name" value="30S RIBOSOMAL PROTEIN S10 FAMILY MEMBER"/>
    <property type="match status" value="1"/>
</dbReference>
<dbReference type="AlphaFoldDB" id="A0AAW1PIX8"/>
<name>A0AAW1PIX8_9CHLO</name>
<gene>
    <name evidence="5" type="ORF">WJX73_008978</name>
</gene>
<dbReference type="InterPro" id="IPR036838">
    <property type="entry name" value="Ribosomal_uS10_dom_sf"/>
</dbReference>
<dbReference type="PROSITE" id="PS00361">
    <property type="entry name" value="RIBOSOMAL_S10"/>
    <property type="match status" value="1"/>
</dbReference>
<organism evidence="5 6">
    <name type="scientific">Symbiochloris irregularis</name>
    <dbReference type="NCBI Taxonomy" id="706552"/>
    <lineage>
        <taxon>Eukaryota</taxon>
        <taxon>Viridiplantae</taxon>
        <taxon>Chlorophyta</taxon>
        <taxon>core chlorophytes</taxon>
        <taxon>Trebouxiophyceae</taxon>
        <taxon>Trebouxiales</taxon>
        <taxon>Trebouxiaceae</taxon>
        <taxon>Symbiochloris</taxon>
    </lineage>
</organism>
<evidence type="ECO:0000259" key="4">
    <source>
        <dbReference type="SMART" id="SM01403"/>
    </source>
</evidence>
<dbReference type="GO" id="GO:0003723">
    <property type="term" value="F:RNA binding"/>
    <property type="evidence" value="ECO:0007669"/>
    <property type="project" value="InterPro"/>
</dbReference>
<dbReference type="FunFam" id="3.30.70.600:FF:000003">
    <property type="entry name" value="30S ribosomal protein S10"/>
    <property type="match status" value="1"/>
</dbReference>
<dbReference type="HAMAP" id="MF_00508">
    <property type="entry name" value="Ribosomal_uS10"/>
    <property type="match status" value="1"/>
</dbReference>
<dbReference type="NCBIfam" id="NF001861">
    <property type="entry name" value="PRK00596.1"/>
    <property type="match status" value="1"/>
</dbReference>
<comment type="caution">
    <text evidence="5">The sequence shown here is derived from an EMBL/GenBank/DDBJ whole genome shotgun (WGS) entry which is preliminary data.</text>
</comment>
<sequence>MAAGLEQSGASGGDGMIPQKRLRIKLKSYNVPAIQESVQTILDAASSTGAKVSGPVYLPTRIRKYTVLSSPHVNKKAREQFEIRTHSRLMDVTNLSGPTVESLMRLKLPAGVDVKVTL</sequence>
<dbReference type="EMBL" id="JALJOQ010000019">
    <property type="protein sequence ID" value="KAK9809529.1"/>
    <property type="molecule type" value="Genomic_DNA"/>
</dbReference>
<feature type="domain" description="Small ribosomal subunit protein uS10" evidence="4">
    <location>
        <begin position="23"/>
        <end position="117"/>
    </location>
</feature>
<dbReference type="SUPFAM" id="SSF54999">
    <property type="entry name" value="Ribosomal protein S10"/>
    <property type="match status" value="1"/>
</dbReference>
<evidence type="ECO:0000313" key="5">
    <source>
        <dbReference type="EMBL" id="KAK9809529.1"/>
    </source>
</evidence>
<keyword evidence="3" id="KW-0687">Ribonucleoprotein</keyword>
<dbReference type="NCBIfam" id="TIGR01049">
    <property type="entry name" value="rpsJ_bact"/>
    <property type="match status" value="1"/>
</dbReference>
<keyword evidence="6" id="KW-1185">Reference proteome</keyword>
<dbReference type="GO" id="GO:0006412">
    <property type="term" value="P:translation"/>
    <property type="evidence" value="ECO:0007669"/>
    <property type="project" value="InterPro"/>
</dbReference>
<dbReference type="InterPro" id="IPR027486">
    <property type="entry name" value="Ribosomal_uS10_dom"/>
</dbReference>
<dbReference type="GO" id="GO:0003735">
    <property type="term" value="F:structural constituent of ribosome"/>
    <property type="evidence" value="ECO:0007669"/>
    <property type="project" value="InterPro"/>
</dbReference>
<protein>
    <recommendedName>
        <fullName evidence="4">Small ribosomal subunit protein uS10 domain-containing protein</fullName>
    </recommendedName>
</protein>
<accession>A0AAW1PIX8</accession>
<dbReference type="InterPro" id="IPR001848">
    <property type="entry name" value="Ribosomal_uS10"/>
</dbReference>
<evidence type="ECO:0000256" key="2">
    <source>
        <dbReference type="ARBA" id="ARBA00022980"/>
    </source>
</evidence>